<dbReference type="InterPro" id="IPR036390">
    <property type="entry name" value="WH_DNA-bd_sf"/>
</dbReference>
<evidence type="ECO:0000256" key="6">
    <source>
        <dbReference type="ARBA" id="ARBA00040730"/>
    </source>
</evidence>
<reference evidence="11" key="1">
    <citation type="submission" date="2025-08" db="UniProtKB">
        <authorList>
            <consortium name="RefSeq"/>
        </authorList>
    </citation>
    <scope>IDENTIFICATION</scope>
    <source>
        <tissue evidence="11">Whole body</tissue>
    </source>
</reference>
<dbReference type="InterPro" id="IPR036388">
    <property type="entry name" value="WH-like_DNA-bd_sf"/>
</dbReference>
<keyword evidence="1" id="KW-0489">Methyltransferase</keyword>
<dbReference type="InterPro" id="IPR029063">
    <property type="entry name" value="SAM-dependent_MTases_sf"/>
</dbReference>
<dbReference type="InterPro" id="IPR016461">
    <property type="entry name" value="COMT-like"/>
</dbReference>
<organism evidence="10 11">
    <name type="scientific">Sipha flava</name>
    <name type="common">yellow sugarcane aphid</name>
    <dbReference type="NCBI Taxonomy" id="143950"/>
    <lineage>
        <taxon>Eukaryota</taxon>
        <taxon>Metazoa</taxon>
        <taxon>Ecdysozoa</taxon>
        <taxon>Arthropoda</taxon>
        <taxon>Hexapoda</taxon>
        <taxon>Insecta</taxon>
        <taxon>Pterygota</taxon>
        <taxon>Neoptera</taxon>
        <taxon>Paraneoptera</taxon>
        <taxon>Hemiptera</taxon>
        <taxon>Sternorrhyncha</taxon>
        <taxon>Aphidomorpha</taxon>
        <taxon>Aphidoidea</taxon>
        <taxon>Aphididae</taxon>
        <taxon>Sipha</taxon>
    </lineage>
</organism>
<dbReference type="GO" id="GO:0032259">
    <property type="term" value="P:methylation"/>
    <property type="evidence" value="ECO:0007669"/>
    <property type="project" value="UniProtKB-KW"/>
</dbReference>
<evidence type="ECO:0000313" key="11">
    <source>
        <dbReference type="RefSeq" id="XP_025407412.1"/>
    </source>
</evidence>
<dbReference type="SUPFAM" id="SSF46785">
    <property type="entry name" value="Winged helix' DNA-binding domain"/>
    <property type="match status" value="1"/>
</dbReference>
<sequence length="346" mass="38920">METTDKLDNISLCEPRVDDCQLWDVFLGIYGYSALLIAHRMKLFAILAKKPHTLEEICSILDIKSRPAEALLVAAVNLGFLRIKDGKYLLMPVAEEYLLENSPNYFGYYWDIIIDNHEVYSFASLEKAICTDTAQAYGGGDVFKSHEENNESALKFTRAMHSVSMGSAQAWPKFINLSKYRLLLDVGGGSGAHSIGAVSKWSKLQATIFDLAPVCTIAQEFIDKYALHERINTYAGDMWNDAFPSADLHFYSNIYHDWTPEKCLFLTEKSFKSLEQGGRIIVHELLYNDKKNGPFSAVGCSMLMLGWAEGKQYSGKELSKMMQKVGFKDIQVIPTFGYFSIVTGVK</sequence>
<dbReference type="PANTHER" id="PTHR43712">
    <property type="entry name" value="PUTATIVE (AFU_ORTHOLOGUE AFUA_4G14580)-RELATED"/>
    <property type="match status" value="1"/>
</dbReference>
<dbReference type="GO" id="GO:0046983">
    <property type="term" value="F:protein dimerization activity"/>
    <property type="evidence" value="ECO:0007669"/>
    <property type="project" value="InterPro"/>
</dbReference>
<keyword evidence="2" id="KW-0808">Transferase</keyword>
<dbReference type="InterPro" id="IPR001077">
    <property type="entry name" value="COMT_C"/>
</dbReference>
<dbReference type="AlphaFoldDB" id="A0A8B8FAI6"/>
<dbReference type="Gene3D" id="1.10.10.10">
    <property type="entry name" value="Winged helix-like DNA-binding domain superfamily/Winged helix DNA-binding domain"/>
    <property type="match status" value="1"/>
</dbReference>
<evidence type="ECO:0000256" key="2">
    <source>
        <dbReference type="ARBA" id="ARBA00022679"/>
    </source>
</evidence>
<evidence type="ECO:0000256" key="5">
    <source>
        <dbReference type="ARBA" id="ARBA00039116"/>
    </source>
</evidence>
<proteinExistence type="predicted"/>
<dbReference type="RefSeq" id="XP_025407412.1">
    <property type="nucleotide sequence ID" value="XM_025551627.1"/>
</dbReference>
<dbReference type="PANTHER" id="PTHR43712:SF2">
    <property type="entry name" value="O-METHYLTRANSFERASE CICE"/>
    <property type="match status" value="1"/>
</dbReference>
<comment type="function">
    <text evidence="4">Catalyzes the transfer of a methyl group onto N-acetylserotonin, producing melatonin (N-acetyl-5-methoxytryptamine).</text>
</comment>
<dbReference type="OrthoDB" id="1606438at2759"/>
<dbReference type="Pfam" id="PF00891">
    <property type="entry name" value="Methyltransf_2"/>
    <property type="match status" value="1"/>
</dbReference>
<gene>
    <name evidence="11" type="primary">LOC112681366</name>
</gene>
<protein>
    <recommendedName>
        <fullName evidence="6">Acetylserotonin O-methyltransferase</fullName>
        <ecNumber evidence="5">2.1.1.4</ecNumber>
    </recommendedName>
    <alternativeName>
        <fullName evidence="7">Hydroxyindole O-methyltransferase</fullName>
    </alternativeName>
</protein>
<feature type="domain" description="O-methyltransferase C-terminal" evidence="9">
    <location>
        <begin position="134"/>
        <end position="328"/>
    </location>
</feature>
<keyword evidence="3" id="KW-0949">S-adenosyl-L-methionine</keyword>
<name>A0A8B8FAI6_9HEMI</name>
<evidence type="ECO:0000256" key="7">
    <source>
        <dbReference type="ARBA" id="ARBA00043054"/>
    </source>
</evidence>
<accession>A0A8B8FAI6</accession>
<evidence type="ECO:0000313" key="10">
    <source>
        <dbReference type="Proteomes" id="UP000694846"/>
    </source>
</evidence>
<evidence type="ECO:0000256" key="1">
    <source>
        <dbReference type="ARBA" id="ARBA00022603"/>
    </source>
</evidence>
<dbReference type="GeneID" id="112681366"/>
<evidence type="ECO:0000259" key="9">
    <source>
        <dbReference type="Pfam" id="PF00891"/>
    </source>
</evidence>
<feature type="active site" description="Proton acceptor" evidence="8">
    <location>
        <position position="256"/>
    </location>
</feature>
<dbReference type="EC" id="2.1.1.4" evidence="5"/>
<dbReference type="PIRSF" id="PIRSF005739">
    <property type="entry name" value="O-mtase"/>
    <property type="match status" value="1"/>
</dbReference>
<dbReference type="SUPFAM" id="SSF53335">
    <property type="entry name" value="S-adenosyl-L-methionine-dependent methyltransferases"/>
    <property type="match status" value="1"/>
</dbReference>
<keyword evidence="10" id="KW-1185">Reference proteome</keyword>
<evidence type="ECO:0000256" key="3">
    <source>
        <dbReference type="ARBA" id="ARBA00022691"/>
    </source>
</evidence>
<dbReference type="GO" id="GO:0017096">
    <property type="term" value="F:acetylserotonin O-methyltransferase activity"/>
    <property type="evidence" value="ECO:0007669"/>
    <property type="project" value="UniProtKB-EC"/>
</dbReference>
<evidence type="ECO:0000256" key="4">
    <source>
        <dbReference type="ARBA" id="ARBA00037645"/>
    </source>
</evidence>
<dbReference type="Proteomes" id="UP000694846">
    <property type="component" value="Unplaced"/>
</dbReference>
<evidence type="ECO:0000256" key="8">
    <source>
        <dbReference type="PIRSR" id="PIRSR005739-1"/>
    </source>
</evidence>
<dbReference type="Gene3D" id="3.40.50.150">
    <property type="entry name" value="Vaccinia Virus protein VP39"/>
    <property type="match status" value="1"/>
</dbReference>
<dbReference type="PROSITE" id="PS51683">
    <property type="entry name" value="SAM_OMT_II"/>
    <property type="match status" value="1"/>
</dbReference>